<dbReference type="InterPro" id="IPR036427">
    <property type="entry name" value="Bromodomain-like_sf"/>
</dbReference>
<protein>
    <submittedName>
        <fullName evidence="3">15965_t:CDS:1</fullName>
    </submittedName>
</protein>
<organism evidence="3 4">
    <name type="scientific">Gigaspora margarita</name>
    <dbReference type="NCBI Taxonomy" id="4874"/>
    <lineage>
        <taxon>Eukaryota</taxon>
        <taxon>Fungi</taxon>
        <taxon>Fungi incertae sedis</taxon>
        <taxon>Mucoromycota</taxon>
        <taxon>Glomeromycotina</taxon>
        <taxon>Glomeromycetes</taxon>
        <taxon>Diversisporales</taxon>
        <taxon>Gigasporaceae</taxon>
        <taxon>Gigaspora</taxon>
    </lineage>
</organism>
<comment type="caution">
    <text evidence="3">The sequence shown here is derived from an EMBL/GenBank/DDBJ whole genome shotgun (WGS) entry which is preliminary data.</text>
</comment>
<gene>
    <name evidence="3" type="ORF">GMARGA_LOCUS24275</name>
</gene>
<dbReference type="Gene3D" id="1.20.920.10">
    <property type="entry name" value="Bromodomain-like"/>
    <property type="match status" value="1"/>
</dbReference>
<feature type="non-terminal residue" evidence="3">
    <location>
        <position position="581"/>
    </location>
</feature>
<evidence type="ECO:0000256" key="1">
    <source>
        <dbReference type="ARBA" id="ARBA00023117"/>
    </source>
</evidence>
<reference evidence="3 4" key="1">
    <citation type="submission" date="2021-06" db="EMBL/GenBank/DDBJ databases">
        <authorList>
            <person name="Kallberg Y."/>
            <person name="Tangrot J."/>
            <person name="Rosling A."/>
        </authorList>
    </citation>
    <scope>NUCLEOTIDE SEQUENCE [LARGE SCALE GENOMIC DNA]</scope>
    <source>
        <strain evidence="3 4">120-4 pot B 10/14</strain>
    </source>
</reference>
<keyword evidence="1" id="KW-0103">Bromodomain</keyword>
<accession>A0ABN7W017</accession>
<sequence length="581" mass="65495">EMVKKQRRTSSDEISKPDDGKVIEDGTGQNFQNLLIKIMDILEANSLFYEVKEIIDNLVELVLVGNYHLLYHRDTYQILRDSKCQGKAQPLNSTTIRTKIDKNEYNTLKEFQLDFIRACSNSMSVDQKKYNFGKEFIRLGSRLIEQATKEIQNSKQNTDVANTNRETLSINKNECKPQKKALVQSTTSGHLFSSGSLKQFPLENQKFKIGGDIKEIAIVPSHSMDERDIPTLGSILPSTTKKQENIQSKEVGIPGVKFHTYKPYGSFAPIYDSRDALMSYEDTVTACTFRNESKVSRITKLDDKISTENKDESLYKKVSNELISQNTQNLTKDVCSVENDYCTEQIQCSSSKPLKNSNEISTNHTNGNCFEDIDVDMLYKLIENDDSYQFDLKLDENVEIFLELQKLQTDRFIKNPHNMSEKERNLGLKLQNRLAEMISEVPPSALVTHEGIEKAMSQLPIRETAFKGMLPLNKSHAYLQNESSRNPFYGSTNAVRLPGATTPVHHNEQQNVIANGSIHTTPSHPISATTQPMIMGLQPTMAPATPMPMNVPPYGMGYGAAGPSMNNAFYPGYYGPQQYGT</sequence>
<evidence type="ECO:0000313" key="3">
    <source>
        <dbReference type="EMBL" id="CAG8806343.1"/>
    </source>
</evidence>
<evidence type="ECO:0000256" key="2">
    <source>
        <dbReference type="SAM" id="MobiDB-lite"/>
    </source>
</evidence>
<feature type="region of interest" description="Disordered" evidence="2">
    <location>
        <begin position="1"/>
        <end position="22"/>
    </location>
</feature>
<proteinExistence type="predicted"/>
<feature type="non-terminal residue" evidence="3">
    <location>
        <position position="1"/>
    </location>
</feature>
<keyword evidence="4" id="KW-1185">Reference proteome</keyword>
<dbReference type="SUPFAM" id="SSF47370">
    <property type="entry name" value="Bromodomain"/>
    <property type="match status" value="1"/>
</dbReference>
<dbReference type="EMBL" id="CAJVQB010025442">
    <property type="protein sequence ID" value="CAG8806343.1"/>
    <property type="molecule type" value="Genomic_DNA"/>
</dbReference>
<name>A0ABN7W017_GIGMA</name>
<dbReference type="Proteomes" id="UP000789901">
    <property type="component" value="Unassembled WGS sequence"/>
</dbReference>
<evidence type="ECO:0000313" key="4">
    <source>
        <dbReference type="Proteomes" id="UP000789901"/>
    </source>
</evidence>